<dbReference type="Proteomes" id="UP001165160">
    <property type="component" value="Unassembled WGS sequence"/>
</dbReference>
<feature type="compositionally biased region" description="Basic and acidic residues" evidence="1">
    <location>
        <begin position="378"/>
        <end position="390"/>
    </location>
</feature>
<accession>A0A9W7BH14</accession>
<feature type="region of interest" description="Disordered" evidence="1">
    <location>
        <begin position="374"/>
        <end position="413"/>
    </location>
</feature>
<gene>
    <name evidence="2" type="ORF">TrVE_jg11316</name>
</gene>
<dbReference type="EMBL" id="BRXX01000107">
    <property type="protein sequence ID" value="GMH90584.1"/>
    <property type="molecule type" value="Genomic_DNA"/>
</dbReference>
<reference evidence="3" key="1">
    <citation type="journal article" date="2023" name="Commun. Biol.">
        <title>Genome analysis of Parmales, the sister group of diatoms, reveals the evolutionary specialization of diatoms from phago-mixotrophs to photoautotrophs.</title>
        <authorList>
            <person name="Ban H."/>
            <person name="Sato S."/>
            <person name="Yoshikawa S."/>
            <person name="Yamada K."/>
            <person name="Nakamura Y."/>
            <person name="Ichinomiya M."/>
            <person name="Sato N."/>
            <person name="Blanc-Mathieu R."/>
            <person name="Endo H."/>
            <person name="Kuwata A."/>
            <person name="Ogata H."/>
        </authorList>
    </citation>
    <scope>NUCLEOTIDE SEQUENCE [LARGE SCALE GENOMIC DNA]</scope>
    <source>
        <strain evidence="3">NIES 3699</strain>
    </source>
</reference>
<keyword evidence="3" id="KW-1185">Reference proteome</keyword>
<proteinExistence type="predicted"/>
<sequence length="413" mass="45098">MGGEDNEIWKELISRHGVSDSNNKGQVVVVTSQSESRAFSVLTKAPVNKSSGKPLSYSSFRDGEVGVWCANVALDGRGLMETVILKNGENAGHNFVYVVDVVSLAGSCPVVKGDRVSAPVSVFEGLREEINAAIDEIKNALSTVDKPDHIMKPLAKAKKFPISPAHPLPSPPPTQIPLVLCVTLDPHLFAATYTQKQALSYLTYMLRLYCHHLGASLVFVPDKGVKREVDPNESEESKIKWEKNFERHELLQKFVLSFFGKGGDGEGGGDGGGGGGGGEGGGDDFEMQEEDELFIFVPTVDKQDHLEFLKSTASCKNAWDAETDDYDAFVSKAIDKTDKAFVFKGGYKADNDVGLDEKEIDKIASYEWMRSLQSNMESDTREVEKKKETKPAAGSPEKSEDVSAFFTSLLTKK</sequence>
<evidence type="ECO:0000256" key="1">
    <source>
        <dbReference type="SAM" id="MobiDB-lite"/>
    </source>
</evidence>
<organism evidence="2 3">
    <name type="scientific">Triparma verrucosa</name>
    <dbReference type="NCBI Taxonomy" id="1606542"/>
    <lineage>
        <taxon>Eukaryota</taxon>
        <taxon>Sar</taxon>
        <taxon>Stramenopiles</taxon>
        <taxon>Ochrophyta</taxon>
        <taxon>Bolidophyceae</taxon>
        <taxon>Parmales</taxon>
        <taxon>Triparmaceae</taxon>
        <taxon>Triparma</taxon>
    </lineage>
</organism>
<protein>
    <submittedName>
        <fullName evidence="2">Uncharacterized protein</fullName>
    </submittedName>
</protein>
<name>A0A9W7BH14_9STRA</name>
<comment type="caution">
    <text evidence="2">The sequence shown here is derived from an EMBL/GenBank/DDBJ whole genome shotgun (WGS) entry which is preliminary data.</text>
</comment>
<evidence type="ECO:0000313" key="2">
    <source>
        <dbReference type="EMBL" id="GMH90584.1"/>
    </source>
</evidence>
<dbReference type="AlphaFoldDB" id="A0A9W7BH14"/>
<evidence type="ECO:0000313" key="3">
    <source>
        <dbReference type="Proteomes" id="UP001165160"/>
    </source>
</evidence>